<evidence type="ECO:0000256" key="3">
    <source>
        <dbReference type="ARBA" id="ARBA00023136"/>
    </source>
</evidence>
<keyword evidence="6" id="KW-0325">Glycoprotein</keyword>
<feature type="domain" description="Death" evidence="8">
    <location>
        <begin position="109"/>
        <end position="178"/>
    </location>
</feature>
<dbReference type="Proteomes" id="UP000694392">
    <property type="component" value="Unplaced"/>
</dbReference>
<keyword evidence="4" id="KW-1015">Disulfide bond</keyword>
<dbReference type="Gene3D" id="1.10.533.10">
    <property type="entry name" value="Death Domain, Fas"/>
    <property type="match status" value="1"/>
</dbReference>
<dbReference type="Ensembl" id="ENSSPUT00000017186.1">
    <property type="protein sequence ID" value="ENSSPUP00000016122.1"/>
    <property type="gene ID" value="ENSSPUG00000012472.1"/>
</dbReference>
<keyword evidence="5" id="KW-0675">Receptor</keyword>
<evidence type="ECO:0000256" key="2">
    <source>
        <dbReference type="ARBA" id="ARBA00022737"/>
    </source>
</evidence>
<keyword evidence="2" id="KW-0677">Repeat</keyword>
<dbReference type="GeneTree" id="ENSGT00960000189902"/>
<evidence type="ECO:0000256" key="6">
    <source>
        <dbReference type="ARBA" id="ARBA00023180"/>
    </source>
</evidence>
<dbReference type="InterPro" id="IPR052491">
    <property type="entry name" value="TNFRSF10"/>
</dbReference>
<dbReference type="CDD" id="cd08315">
    <property type="entry name" value="Death_TRAILR_DR4_DR5"/>
    <property type="match status" value="1"/>
</dbReference>
<evidence type="ECO:0000259" key="8">
    <source>
        <dbReference type="PROSITE" id="PS50017"/>
    </source>
</evidence>
<dbReference type="InterPro" id="IPR011029">
    <property type="entry name" value="DEATH-like_dom_sf"/>
</dbReference>
<sequence length="188" mass="21792">MSCSIEDCFLRRLKSCHQGRLGTRDNIQNEQAEQEPHRHLLCESCSNAAEQPSQRENRFPTPNGAARDVEEGNPMSPMRRPLVPVSSEDPTDTLRNSFDVFVDEVPIKEWKRFMRALRLQENEIEGAERSDNHVHEQSFQMLRIWQDKKGKEASLDMLLMTLCTLRLKGVAEKISSELVCRGLYKYRD</sequence>
<dbReference type="PROSITE" id="PS50017">
    <property type="entry name" value="DEATH_DOMAIN"/>
    <property type="match status" value="1"/>
</dbReference>
<protein>
    <recommendedName>
        <fullName evidence="8">Death domain-containing protein</fullName>
    </recommendedName>
</protein>
<dbReference type="GO" id="GO:0043065">
    <property type="term" value="P:positive regulation of apoptotic process"/>
    <property type="evidence" value="ECO:0007669"/>
    <property type="project" value="TreeGrafter"/>
</dbReference>
<evidence type="ECO:0000313" key="9">
    <source>
        <dbReference type="Ensembl" id="ENSSPUP00000016122.1"/>
    </source>
</evidence>
<dbReference type="InterPro" id="IPR034029">
    <property type="entry name" value="TNFRSF10A/B_death"/>
</dbReference>
<dbReference type="AlphaFoldDB" id="A0A8D0H9C6"/>
<evidence type="ECO:0000313" key="10">
    <source>
        <dbReference type="Proteomes" id="UP000694392"/>
    </source>
</evidence>
<keyword evidence="10" id="KW-1185">Reference proteome</keyword>
<dbReference type="Pfam" id="PF00531">
    <property type="entry name" value="Death"/>
    <property type="match status" value="1"/>
</dbReference>
<dbReference type="SMART" id="SM00005">
    <property type="entry name" value="DEATH"/>
    <property type="match status" value="1"/>
</dbReference>
<dbReference type="PANTHER" id="PTHR46330">
    <property type="entry name" value="TUMOR NECROSIS FACTOR RECEPTOR SUPERFAMILY MEMBER 10B"/>
    <property type="match status" value="1"/>
</dbReference>
<evidence type="ECO:0000256" key="7">
    <source>
        <dbReference type="SAM" id="MobiDB-lite"/>
    </source>
</evidence>
<name>A0A8D0H9C6_SPHPU</name>
<dbReference type="InterPro" id="IPR000488">
    <property type="entry name" value="Death_dom"/>
</dbReference>
<dbReference type="GO" id="GO:0005886">
    <property type="term" value="C:plasma membrane"/>
    <property type="evidence" value="ECO:0007669"/>
    <property type="project" value="TreeGrafter"/>
</dbReference>
<dbReference type="GO" id="GO:0009986">
    <property type="term" value="C:cell surface"/>
    <property type="evidence" value="ECO:0007669"/>
    <property type="project" value="TreeGrafter"/>
</dbReference>
<feature type="region of interest" description="Disordered" evidence="7">
    <location>
        <begin position="47"/>
        <end position="89"/>
    </location>
</feature>
<organism evidence="9 10">
    <name type="scientific">Sphenodon punctatus</name>
    <name type="common">Tuatara</name>
    <name type="synonym">Hatteria punctata</name>
    <dbReference type="NCBI Taxonomy" id="8508"/>
    <lineage>
        <taxon>Eukaryota</taxon>
        <taxon>Metazoa</taxon>
        <taxon>Chordata</taxon>
        <taxon>Craniata</taxon>
        <taxon>Vertebrata</taxon>
        <taxon>Euteleostomi</taxon>
        <taxon>Lepidosauria</taxon>
        <taxon>Sphenodontia</taxon>
        <taxon>Sphenodontidae</taxon>
        <taxon>Sphenodon</taxon>
    </lineage>
</organism>
<dbReference type="SUPFAM" id="SSF47986">
    <property type="entry name" value="DEATH domain"/>
    <property type="match status" value="1"/>
</dbReference>
<evidence type="ECO:0000256" key="4">
    <source>
        <dbReference type="ARBA" id="ARBA00023157"/>
    </source>
</evidence>
<evidence type="ECO:0000256" key="5">
    <source>
        <dbReference type="ARBA" id="ARBA00023170"/>
    </source>
</evidence>
<evidence type="ECO:0000256" key="1">
    <source>
        <dbReference type="ARBA" id="ARBA00004370"/>
    </source>
</evidence>
<keyword evidence="3" id="KW-0472">Membrane</keyword>
<reference evidence="9" key="1">
    <citation type="submission" date="2025-08" db="UniProtKB">
        <authorList>
            <consortium name="Ensembl"/>
        </authorList>
    </citation>
    <scope>IDENTIFICATION</scope>
</reference>
<reference evidence="9" key="2">
    <citation type="submission" date="2025-09" db="UniProtKB">
        <authorList>
            <consortium name="Ensembl"/>
        </authorList>
    </citation>
    <scope>IDENTIFICATION</scope>
</reference>
<dbReference type="PANTHER" id="PTHR46330:SF6">
    <property type="entry name" value="HEMATOPOIETIC DEATH RECEPTOR-RELATED"/>
    <property type="match status" value="1"/>
</dbReference>
<dbReference type="GO" id="GO:0036462">
    <property type="term" value="P:TRAIL-activated apoptotic signaling pathway"/>
    <property type="evidence" value="ECO:0007669"/>
    <property type="project" value="TreeGrafter"/>
</dbReference>
<accession>A0A8D0H9C6</accession>
<comment type="subcellular location">
    <subcellularLocation>
        <location evidence="1">Membrane</location>
    </subcellularLocation>
</comment>
<proteinExistence type="predicted"/>